<evidence type="ECO:0000256" key="5">
    <source>
        <dbReference type="ARBA" id="ARBA00015938"/>
    </source>
</evidence>
<reference evidence="19 20" key="1">
    <citation type="submission" date="2020-03" db="EMBL/GenBank/DDBJ databases">
        <authorList>
            <person name="Picone N."/>
        </authorList>
    </citation>
    <scope>NUCLEOTIDE SEQUENCE [LARGE SCALE GENOMIC DNA]</scope>
    <source>
        <strain evidence="19">NSCAC1</strain>
    </source>
</reference>
<dbReference type="GO" id="GO:0033942">
    <property type="term" value="F:4-alpha-D-(1-&gt;4)-alpha-D-glucanotrehalose trehalohydrolase activity"/>
    <property type="evidence" value="ECO:0007669"/>
    <property type="project" value="UniProtKB-EC"/>
</dbReference>
<evidence type="ECO:0000256" key="11">
    <source>
        <dbReference type="ARBA" id="ARBA00033284"/>
    </source>
</evidence>
<dbReference type="PANTHER" id="PTHR43651">
    <property type="entry name" value="1,4-ALPHA-GLUCAN-BRANCHING ENZYME"/>
    <property type="match status" value="1"/>
</dbReference>
<evidence type="ECO:0000256" key="1">
    <source>
        <dbReference type="ARBA" id="ARBA00004496"/>
    </source>
</evidence>
<dbReference type="CDD" id="cd02853">
    <property type="entry name" value="E_set_MTHase_like_N"/>
    <property type="match status" value="1"/>
</dbReference>
<dbReference type="Gene3D" id="1.10.10.760">
    <property type="entry name" value="E-set domains of sugar-utilizing enzymes"/>
    <property type="match status" value="1"/>
</dbReference>
<keyword evidence="7 14" id="KW-0378">Hydrolase</keyword>
<dbReference type="AlphaFoldDB" id="A0A7G1Q9S9"/>
<dbReference type="KEGG" id="ntg:NSCAC_0930"/>
<dbReference type="NCBIfam" id="TIGR02402">
    <property type="entry name" value="trehalose_TreZ"/>
    <property type="match status" value="1"/>
</dbReference>
<dbReference type="EC" id="3.2.1.141" evidence="4 13"/>
<dbReference type="PANTHER" id="PTHR43651:SF11">
    <property type="entry name" value="MALTO-OLIGOSYLTREHALOSE TREHALOHYDROLASE"/>
    <property type="match status" value="1"/>
</dbReference>
<dbReference type="SMART" id="SM00642">
    <property type="entry name" value="Aamy"/>
    <property type="match status" value="1"/>
</dbReference>
<dbReference type="Proteomes" id="UP000516072">
    <property type="component" value="Chromosome"/>
</dbReference>
<feature type="domain" description="Glycosyl hydrolase family 13 catalytic" evidence="18">
    <location>
        <begin position="91"/>
        <end position="470"/>
    </location>
</feature>
<organism evidence="19 20">
    <name type="scientific">Candidatus Nitrosacidococcus tergens</name>
    <dbReference type="NCBI Taxonomy" id="553981"/>
    <lineage>
        <taxon>Bacteria</taxon>
        <taxon>Pseudomonadati</taxon>
        <taxon>Pseudomonadota</taxon>
        <taxon>Gammaproteobacteria</taxon>
        <taxon>Chromatiales</taxon>
        <taxon>Chromatiaceae</taxon>
        <taxon>Candidatus Nitrosacidococcus</taxon>
    </lineage>
</organism>
<dbReference type="GO" id="GO:0005992">
    <property type="term" value="P:trehalose biosynthetic process"/>
    <property type="evidence" value="ECO:0007669"/>
    <property type="project" value="UniProtKB-UniRule"/>
</dbReference>
<evidence type="ECO:0000256" key="2">
    <source>
        <dbReference type="ARBA" id="ARBA00005199"/>
    </source>
</evidence>
<sequence>MQYYHHMPFGAELTPKGVRFRLWAPSAQKVTLLLGEDASSLEMTSQSEGWFELETNQATEGTLYRYRINDASVVPDPASRFQPQDIHGFSQVINPEKFQWSNEKWKGRPWEEVVIYEAHVGAFTPEGTFKALEAKIPYLIELGITALEIMPIADFPGHWNWGYDGVYLFAPDDSYGTPEDLKSLIQAAHRYGLMVFLDVVYNHFGPEGNYLHQYAPDFFTEKYHTPWGAAINYDQENADWVRQFFINNALFWLLEYQFDGLRLDAVHAIYDHSDHHILKELAETVYRTIDSDRHIHLILENDSNEAHYLIRNRKNQPKWYVAQWNDDIHHILHILATQEKTGYYVDYADRPTTHLAKCLSQGFGYQGEISHFRKNQPRGESSKDLPPGAFISFLQNHDQIGNRAFGDRINTLADDRKIKMLTALILLAPFPPMLFMGQEWGSKQPFLFFCNFGDELSENVREGRKREFAAFPDFKDPETLERIPDPTKPVAFQNSKLNWKEPESNEGEAWLSLFKHLLMLRHEVIKPKLSQMISTNGTYTFLAENGLCVTWQFKDCSQLIVFINLGETAIQLPKTLPNQAIFSTAEYLDEVIKTHILPSWSLICFLHTFSD</sequence>
<dbReference type="Gene3D" id="3.20.20.80">
    <property type="entry name" value="Glycosidases"/>
    <property type="match status" value="1"/>
</dbReference>
<dbReference type="InterPro" id="IPR013783">
    <property type="entry name" value="Ig-like_fold"/>
</dbReference>
<feature type="active site" description="Nucleophile" evidence="15">
    <location>
        <position position="264"/>
    </location>
</feature>
<evidence type="ECO:0000256" key="17">
    <source>
        <dbReference type="PIRSR" id="PIRSR006337-3"/>
    </source>
</evidence>
<dbReference type="RefSeq" id="WP_197743680.1">
    <property type="nucleotide sequence ID" value="NZ_LR778175.1"/>
</dbReference>
<evidence type="ECO:0000256" key="3">
    <source>
        <dbReference type="ARBA" id="ARBA00008061"/>
    </source>
</evidence>
<feature type="active site" description="Proton donor" evidence="15">
    <location>
        <position position="300"/>
    </location>
</feature>
<gene>
    <name evidence="19" type="primary">treZ</name>
    <name evidence="19" type="ORF">NSCAC_0930</name>
</gene>
<feature type="binding site" evidence="16">
    <location>
        <begin position="262"/>
        <end position="267"/>
    </location>
    <ligand>
        <name>substrate</name>
    </ligand>
</feature>
<accession>A0A7G1Q9S9</accession>
<dbReference type="Gene3D" id="2.60.40.10">
    <property type="entry name" value="Immunoglobulins"/>
    <property type="match status" value="1"/>
</dbReference>
<dbReference type="PIRSF" id="PIRSF006337">
    <property type="entry name" value="Trehalose_TreZ"/>
    <property type="match status" value="1"/>
</dbReference>
<evidence type="ECO:0000256" key="16">
    <source>
        <dbReference type="PIRSR" id="PIRSR006337-2"/>
    </source>
</evidence>
<dbReference type="InterPro" id="IPR014756">
    <property type="entry name" value="Ig_E-set"/>
</dbReference>
<dbReference type="InterPro" id="IPR044901">
    <property type="entry name" value="Trehalose_TreZ_E-set_sf"/>
</dbReference>
<feature type="binding site" evidence="16">
    <location>
        <begin position="326"/>
        <end position="330"/>
    </location>
    <ligand>
        <name>substrate</name>
    </ligand>
</feature>
<comment type="similarity">
    <text evidence="3 14">Belongs to the glycosyl hydrolase 13 family.</text>
</comment>
<evidence type="ECO:0000256" key="4">
    <source>
        <dbReference type="ARBA" id="ARBA00012268"/>
    </source>
</evidence>
<evidence type="ECO:0000256" key="12">
    <source>
        <dbReference type="ARBA" id="ARBA00034013"/>
    </source>
</evidence>
<dbReference type="InterPro" id="IPR012768">
    <property type="entry name" value="Trehalose_TreZ"/>
</dbReference>
<dbReference type="InterPro" id="IPR004193">
    <property type="entry name" value="Glyco_hydro_13_N"/>
</dbReference>
<evidence type="ECO:0000256" key="15">
    <source>
        <dbReference type="PIRSR" id="PIRSR006337-1"/>
    </source>
</evidence>
<evidence type="ECO:0000313" key="19">
    <source>
        <dbReference type="EMBL" id="CAB1275963.1"/>
    </source>
</evidence>
<evidence type="ECO:0000256" key="10">
    <source>
        <dbReference type="ARBA" id="ARBA00032057"/>
    </source>
</evidence>
<feature type="site" description="Transition state stabilizer" evidence="17">
    <location>
        <position position="398"/>
    </location>
</feature>
<dbReference type="CDD" id="cd11325">
    <property type="entry name" value="AmyAc_GTHase"/>
    <property type="match status" value="1"/>
</dbReference>
<evidence type="ECO:0000256" key="14">
    <source>
        <dbReference type="PIRNR" id="PIRNR006337"/>
    </source>
</evidence>
<dbReference type="SUPFAM" id="SSF81296">
    <property type="entry name" value="E set domains"/>
    <property type="match status" value="1"/>
</dbReference>
<evidence type="ECO:0000313" key="20">
    <source>
        <dbReference type="Proteomes" id="UP000516072"/>
    </source>
</evidence>
<keyword evidence="6" id="KW-0963">Cytoplasm</keyword>
<dbReference type="InterPro" id="IPR017853">
    <property type="entry name" value="GH"/>
</dbReference>
<evidence type="ECO:0000256" key="13">
    <source>
        <dbReference type="NCBIfam" id="TIGR02402"/>
    </source>
</evidence>
<evidence type="ECO:0000256" key="9">
    <source>
        <dbReference type="ARBA" id="ARBA00023295"/>
    </source>
</evidence>
<dbReference type="EMBL" id="LR778175">
    <property type="protein sequence ID" value="CAB1275963.1"/>
    <property type="molecule type" value="Genomic_DNA"/>
</dbReference>
<dbReference type="Pfam" id="PF02922">
    <property type="entry name" value="CBM_48"/>
    <property type="match status" value="1"/>
</dbReference>
<protein>
    <recommendedName>
        <fullName evidence="5 13">Malto-oligosyltrehalose trehalohydrolase</fullName>
        <shortName evidence="14">MTHase</shortName>
        <ecNumber evidence="4 13">3.2.1.141</ecNumber>
    </recommendedName>
    <alternativeName>
        <fullName evidence="11 14">4-alpha-D-((1-&gt;4)-alpha-D-glucano)trehalose trehalohydrolase</fullName>
    </alternativeName>
    <alternativeName>
        <fullName evidence="10 14">Maltooligosyl trehalose trehalohydrolase</fullName>
    </alternativeName>
</protein>
<dbReference type="GO" id="GO:0005737">
    <property type="term" value="C:cytoplasm"/>
    <property type="evidence" value="ECO:0007669"/>
    <property type="project" value="UniProtKB-SubCell"/>
</dbReference>
<evidence type="ECO:0000256" key="6">
    <source>
        <dbReference type="ARBA" id="ARBA00022490"/>
    </source>
</evidence>
<feature type="binding site" evidence="16">
    <location>
        <begin position="397"/>
        <end position="402"/>
    </location>
    <ligand>
        <name>substrate</name>
    </ligand>
</feature>
<dbReference type="UniPathway" id="UPA00299"/>
<proteinExistence type="inferred from homology"/>
<comment type="pathway">
    <text evidence="2 14">Glycan biosynthesis; trehalose biosynthesis.</text>
</comment>
<keyword evidence="8" id="KW-0119">Carbohydrate metabolism</keyword>
<keyword evidence="9 14" id="KW-0326">Glycosidase</keyword>
<keyword evidence="20" id="KW-1185">Reference proteome</keyword>
<dbReference type="Pfam" id="PF00128">
    <property type="entry name" value="Alpha-amylase"/>
    <property type="match status" value="1"/>
</dbReference>
<comment type="catalytic activity">
    <reaction evidence="12 14">
        <text>hydrolysis of (1-&gt;4)-alpha-D-glucosidic linkage in 4-alpha-D-[(1-&gt;4)-alpha-D-glucanosyl]n trehalose to yield trehalose and (1-&gt;4)-alpha-D-glucan.</text>
        <dbReference type="EC" id="3.2.1.141"/>
    </reaction>
</comment>
<evidence type="ECO:0000256" key="8">
    <source>
        <dbReference type="ARBA" id="ARBA00023277"/>
    </source>
</evidence>
<evidence type="ECO:0000259" key="18">
    <source>
        <dbReference type="SMART" id="SM00642"/>
    </source>
</evidence>
<comment type="subcellular location">
    <subcellularLocation>
        <location evidence="1 15">Cytoplasm</location>
    </subcellularLocation>
</comment>
<name>A0A7G1Q9S9_9GAMM</name>
<dbReference type="InterPro" id="IPR006047">
    <property type="entry name" value="GH13_cat_dom"/>
</dbReference>
<dbReference type="SUPFAM" id="SSF51445">
    <property type="entry name" value="(Trans)glycosidases"/>
    <property type="match status" value="1"/>
</dbReference>
<evidence type="ECO:0000256" key="7">
    <source>
        <dbReference type="ARBA" id="ARBA00022801"/>
    </source>
</evidence>